<sequence length="64" mass="7112">MHAQWVFRRAVTLLCPAGSRDHQDYESALAISVHRQDSHTNIAAALCQAARDCHRRLTTLGLNG</sequence>
<proteinExistence type="predicted"/>
<evidence type="ECO:0000313" key="1">
    <source>
        <dbReference type="EMBL" id="MBP2400825.1"/>
    </source>
</evidence>
<name>A0ABS4XWD0_9ACTN</name>
<dbReference type="Proteomes" id="UP001519291">
    <property type="component" value="Unassembled WGS sequence"/>
</dbReference>
<keyword evidence="2" id="KW-1185">Reference proteome</keyword>
<protein>
    <submittedName>
        <fullName evidence="1">Uncharacterized protein</fullName>
    </submittedName>
</protein>
<accession>A0ABS4XWD0</accession>
<evidence type="ECO:0000313" key="2">
    <source>
        <dbReference type="Proteomes" id="UP001519291"/>
    </source>
</evidence>
<reference evidence="1 2" key="1">
    <citation type="submission" date="2021-03" db="EMBL/GenBank/DDBJ databases">
        <title>Sequencing the genomes of 1000 actinobacteria strains.</title>
        <authorList>
            <person name="Klenk H.-P."/>
        </authorList>
    </citation>
    <scope>NUCLEOTIDE SEQUENCE [LARGE SCALE GENOMIC DNA]</scope>
    <source>
        <strain evidence="1 2">DSM 41480</strain>
    </source>
</reference>
<dbReference type="EMBL" id="JAGIOH010000001">
    <property type="protein sequence ID" value="MBP2400825.1"/>
    <property type="molecule type" value="Genomic_DNA"/>
</dbReference>
<gene>
    <name evidence="1" type="ORF">JO379_000294</name>
</gene>
<comment type="caution">
    <text evidence="1">The sequence shown here is derived from an EMBL/GenBank/DDBJ whole genome shotgun (WGS) entry which is preliminary data.</text>
</comment>
<organism evidence="1 2">
    <name type="scientific">Streptomyces syringium</name>
    <dbReference type="NCBI Taxonomy" id="76729"/>
    <lineage>
        <taxon>Bacteria</taxon>
        <taxon>Bacillati</taxon>
        <taxon>Actinomycetota</taxon>
        <taxon>Actinomycetes</taxon>
        <taxon>Kitasatosporales</taxon>
        <taxon>Streptomycetaceae</taxon>
        <taxon>Streptomyces</taxon>
    </lineage>
</organism>